<keyword evidence="4" id="KW-1185">Reference proteome</keyword>
<evidence type="ECO:0000256" key="1">
    <source>
        <dbReference type="SAM" id="Phobius"/>
    </source>
</evidence>
<dbReference type="RefSeq" id="WP_122547089.1">
    <property type="nucleotide sequence ID" value="NZ_QWIV01000013.1"/>
</dbReference>
<dbReference type="Gene3D" id="2.70.70.10">
    <property type="entry name" value="Glucose Permease (Domain IIA)"/>
    <property type="match status" value="1"/>
</dbReference>
<keyword evidence="1" id="KW-0472">Membrane</keyword>
<accession>A0A3M7LD03</accession>
<dbReference type="InterPro" id="IPR050570">
    <property type="entry name" value="Cell_wall_metabolism_enzyme"/>
</dbReference>
<keyword evidence="1" id="KW-0812">Transmembrane</keyword>
<reference evidence="3 4" key="1">
    <citation type="submission" date="2018-08" db="EMBL/GenBank/DDBJ databases">
        <title>Chryseobacterium nematophagum: a novel matrix digesting pathogen of nematodes.</title>
        <authorList>
            <person name="Page A."/>
            <person name="Roberts M."/>
            <person name="Felix M.-A."/>
            <person name="Weir W."/>
        </authorList>
    </citation>
    <scope>NUCLEOTIDE SEQUENCE [LARGE SCALE GENOMIC DNA]</scope>
    <source>
        <strain evidence="3 4">JUb275</strain>
    </source>
</reference>
<evidence type="ECO:0000259" key="2">
    <source>
        <dbReference type="Pfam" id="PF01551"/>
    </source>
</evidence>
<protein>
    <submittedName>
        <fullName evidence="3">M23 family peptidase</fullName>
    </submittedName>
</protein>
<proteinExistence type="predicted"/>
<feature type="transmembrane region" description="Helical" evidence="1">
    <location>
        <begin position="34"/>
        <end position="54"/>
    </location>
</feature>
<dbReference type="FunFam" id="2.70.70.10:FF:000006">
    <property type="entry name" value="M23 family peptidase"/>
    <property type="match status" value="1"/>
</dbReference>
<dbReference type="SUPFAM" id="SSF51261">
    <property type="entry name" value="Duplicated hybrid motif"/>
    <property type="match status" value="1"/>
</dbReference>
<organism evidence="3 4">
    <name type="scientific">Chryseobacterium nematophagum</name>
    <dbReference type="NCBI Taxonomy" id="2305228"/>
    <lineage>
        <taxon>Bacteria</taxon>
        <taxon>Pseudomonadati</taxon>
        <taxon>Bacteroidota</taxon>
        <taxon>Flavobacteriia</taxon>
        <taxon>Flavobacteriales</taxon>
        <taxon>Weeksellaceae</taxon>
        <taxon>Chryseobacterium group</taxon>
        <taxon>Chryseobacterium</taxon>
    </lineage>
</organism>
<gene>
    <name evidence="3" type="ORF">D1632_10225</name>
</gene>
<dbReference type="Pfam" id="PF01551">
    <property type="entry name" value="Peptidase_M23"/>
    <property type="match status" value="1"/>
</dbReference>
<dbReference type="Proteomes" id="UP000267524">
    <property type="component" value="Unassembled WGS sequence"/>
</dbReference>
<dbReference type="EMBL" id="QWIV01000013">
    <property type="protein sequence ID" value="RMZ59965.1"/>
    <property type="molecule type" value="Genomic_DNA"/>
</dbReference>
<dbReference type="CDD" id="cd12797">
    <property type="entry name" value="M23_peptidase"/>
    <property type="match status" value="1"/>
</dbReference>
<dbReference type="InterPro" id="IPR016047">
    <property type="entry name" value="M23ase_b-sheet_dom"/>
</dbReference>
<evidence type="ECO:0000313" key="3">
    <source>
        <dbReference type="EMBL" id="RMZ59965.1"/>
    </source>
</evidence>
<dbReference type="PANTHER" id="PTHR21666">
    <property type="entry name" value="PEPTIDASE-RELATED"/>
    <property type="match status" value="1"/>
</dbReference>
<dbReference type="PANTHER" id="PTHR21666:SF270">
    <property type="entry name" value="MUREIN HYDROLASE ACTIVATOR ENVC"/>
    <property type="match status" value="1"/>
</dbReference>
<sequence length="272" mass="30770">MLNHKTSVHFVNAEGNGNKILIVPTFVLLYWKKFLFIISSILFILLVIIGIFIYQKTSDHYKEKLKKANYIKRQIDLQKLKKSFKSIDESIYRINQFMWQRDLENFQMKNIGGGEKLEIVDVNEVTSFYVDYINDLENVVTKLPLGKPYKGTITSRFGTRANPFSGYGAESHSGIDFRGKSGDVVRSTAKGKVSFAGVKGGYGNCIIIDHDYHLQTLYGHLSLINVKKGDQVGIGSIIGKIGSTGRSTGPHLHYEVHFKGTRINPEQYLNLK</sequence>
<comment type="caution">
    <text evidence="3">The sequence shown here is derived from an EMBL/GenBank/DDBJ whole genome shotgun (WGS) entry which is preliminary data.</text>
</comment>
<dbReference type="AlphaFoldDB" id="A0A3M7LD03"/>
<feature type="domain" description="M23ase beta-sheet core" evidence="2">
    <location>
        <begin position="171"/>
        <end position="265"/>
    </location>
</feature>
<dbReference type="GO" id="GO:0004222">
    <property type="term" value="F:metalloendopeptidase activity"/>
    <property type="evidence" value="ECO:0007669"/>
    <property type="project" value="TreeGrafter"/>
</dbReference>
<keyword evidence="1" id="KW-1133">Transmembrane helix</keyword>
<name>A0A3M7LD03_9FLAO</name>
<dbReference type="InterPro" id="IPR011055">
    <property type="entry name" value="Dup_hybrid_motif"/>
</dbReference>
<evidence type="ECO:0000313" key="4">
    <source>
        <dbReference type="Proteomes" id="UP000267524"/>
    </source>
</evidence>